<feature type="compositionally biased region" description="Polar residues" evidence="1">
    <location>
        <begin position="86"/>
        <end position="108"/>
    </location>
</feature>
<sequence>MLEQRVKKKKSNSSVHIRKQKRAEQSLLLADDSGANNGVKGYNLKHKTAKVHSSEGVQAYSRHMAQRQQKGDQLELGEGKHEKQPTKSQLLSDEPNANKNEQRSNNVLPSKKEKHDITSFG</sequence>
<feature type="compositionally biased region" description="Basic and acidic residues" evidence="1">
    <location>
        <begin position="110"/>
        <end position="121"/>
    </location>
</feature>
<reference evidence="2 3" key="1">
    <citation type="journal article" date="2020" name="Mol. Plant">
        <title>The Chromosome-Based Rubber Tree Genome Provides New Insights into Spurge Genome Evolution and Rubber Biosynthesis.</title>
        <authorList>
            <person name="Liu J."/>
            <person name="Shi C."/>
            <person name="Shi C.C."/>
            <person name="Li W."/>
            <person name="Zhang Q.J."/>
            <person name="Zhang Y."/>
            <person name="Li K."/>
            <person name="Lu H.F."/>
            <person name="Shi C."/>
            <person name="Zhu S.T."/>
            <person name="Xiao Z.Y."/>
            <person name="Nan H."/>
            <person name="Yue Y."/>
            <person name="Zhu X.G."/>
            <person name="Wu Y."/>
            <person name="Hong X.N."/>
            <person name="Fan G.Y."/>
            <person name="Tong Y."/>
            <person name="Zhang D."/>
            <person name="Mao C.L."/>
            <person name="Liu Y.L."/>
            <person name="Hao S.J."/>
            <person name="Liu W.Q."/>
            <person name="Lv M.Q."/>
            <person name="Zhang H.B."/>
            <person name="Liu Y."/>
            <person name="Hu-Tang G.R."/>
            <person name="Wang J.P."/>
            <person name="Wang J.H."/>
            <person name="Sun Y.H."/>
            <person name="Ni S.B."/>
            <person name="Chen W.B."/>
            <person name="Zhang X.C."/>
            <person name="Jiao Y.N."/>
            <person name="Eichler E.E."/>
            <person name="Li G.H."/>
            <person name="Liu X."/>
            <person name="Gao L.Z."/>
        </authorList>
    </citation>
    <scope>NUCLEOTIDE SEQUENCE [LARGE SCALE GENOMIC DNA]</scope>
    <source>
        <strain evidence="3">cv. GT1</strain>
        <tissue evidence="2">Leaf</tissue>
    </source>
</reference>
<accession>A0A6A6N4E7</accession>
<proteinExistence type="predicted"/>
<feature type="compositionally biased region" description="Basic residues" evidence="1">
    <location>
        <begin position="1"/>
        <end position="21"/>
    </location>
</feature>
<dbReference type="EMBL" id="JAAGAX010000003">
    <property type="protein sequence ID" value="KAF2320307.1"/>
    <property type="molecule type" value="Genomic_DNA"/>
</dbReference>
<dbReference type="Proteomes" id="UP000467840">
    <property type="component" value="Chromosome 10"/>
</dbReference>
<evidence type="ECO:0000256" key="1">
    <source>
        <dbReference type="SAM" id="MobiDB-lite"/>
    </source>
</evidence>
<organism evidence="2 3">
    <name type="scientific">Hevea brasiliensis</name>
    <name type="common">Para rubber tree</name>
    <name type="synonym">Siphonia brasiliensis</name>
    <dbReference type="NCBI Taxonomy" id="3981"/>
    <lineage>
        <taxon>Eukaryota</taxon>
        <taxon>Viridiplantae</taxon>
        <taxon>Streptophyta</taxon>
        <taxon>Embryophyta</taxon>
        <taxon>Tracheophyta</taxon>
        <taxon>Spermatophyta</taxon>
        <taxon>Magnoliopsida</taxon>
        <taxon>eudicotyledons</taxon>
        <taxon>Gunneridae</taxon>
        <taxon>Pentapetalae</taxon>
        <taxon>rosids</taxon>
        <taxon>fabids</taxon>
        <taxon>Malpighiales</taxon>
        <taxon>Euphorbiaceae</taxon>
        <taxon>Crotonoideae</taxon>
        <taxon>Micrandreae</taxon>
        <taxon>Hevea</taxon>
    </lineage>
</organism>
<name>A0A6A6N4E7_HEVBR</name>
<gene>
    <name evidence="2" type="ORF">GH714_027036</name>
</gene>
<evidence type="ECO:0000313" key="2">
    <source>
        <dbReference type="EMBL" id="KAF2320307.1"/>
    </source>
</evidence>
<comment type="caution">
    <text evidence="2">The sequence shown here is derived from an EMBL/GenBank/DDBJ whole genome shotgun (WGS) entry which is preliminary data.</text>
</comment>
<keyword evidence="3" id="KW-1185">Reference proteome</keyword>
<feature type="region of interest" description="Disordered" evidence="1">
    <location>
        <begin position="1"/>
        <end position="121"/>
    </location>
</feature>
<dbReference type="AlphaFoldDB" id="A0A6A6N4E7"/>
<evidence type="ECO:0000313" key="3">
    <source>
        <dbReference type="Proteomes" id="UP000467840"/>
    </source>
</evidence>
<protein>
    <submittedName>
        <fullName evidence="2">Uncharacterized protein</fullName>
    </submittedName>
</protein>
<feature type="compositionally biased region" description="Basic and acidic residues" evidence="1">
    <location>
        <begin position="69"/>
        <end position="85"/>
    </location>
</feature>